<organism evidence="2 3">
    <name type="scientific">Colwellia chukchiensis</name>
    <dbReference type="NCBI Taxonomy" id="641665"/>
    <lineage>
        <taxon>Bacteria</taxon>
        <taxon>Pseudomonadati</taxon>
        <taxon>Pseudomonadota</taxon>
        <taxon>Gammaproteobacteria</taxon>
        <taxon>Alteromonadales</taxon>
        <taxon>Colwelliaceae</taxon>
        <taxon>Colwellia</taxon>
    </lineage>
</organism>
<gene>
    <name evidence="2" type="ORF">SAMN05216262_102315</name>
</gene>
<evidence type="ECO:0000313" key="2">
    <source>
        <dbReference type="EMBL" id="SEK76649.1"/>
    </source>
</evidence>
<proteinExistence type="predicted"/>
<dbReference type="EMBL" id="FOBI01000002">
    <property type="protein sequence ID" value="SEK76649.1"/>
    <property type="molecule type" value="Genomic_DNA"/>
</dbReference>
<sequence length="99" mass="10762">MKNKTNIVIGIVVVLVGIIILMWGSYYDGKPLVENAKAFAQALGCSIILAGVFGVVLEWKSTRDYFGKRLSKSAGSEPLNLVIPNSASKPRRRLIRATA</sequence>
<dbReference type="Proteomes" id="UP000199297">
    <property type="component" value="Unassembled WGS sequence"/>
</dbReference>
<protein>
    <submittedName>
        <fullName evidence="2">Uncharacterized protein</fullName>
    </submittedName>
</protein>
<evidence type="ECO:0000256" key="1">
    <source>
        <dbReference type="SAM" id="Phobius"/>
    </source>
</evidence>
<keyword evidence="3" id="KW-1185">Reference proteome</keyword>
<dbReference type="RefSeq" id="WP_085283368.1">
    <property type="nucleotide sequence ID" value="NZ_FOBI01000002.1"/>
</dbReference>
<keyword evidence="1" id="KW-0472">Membrane</keyword>
<keyword evidence="1" id="KW-0812">Transmembrane</keyword>
<dbReference type="AlphaFoldDB" id="A0A1H7JPV2"/>
<feature type="transmembrane region" description="Helical" evidence="1">
    <location>
        <begin position="38"/>
        <end position="59"/>
    </location>
</feature>
<reference evidence="3" key="1">
    <citation type="submission" date="2016-10" db="EMBL/GenBank/DDBJ databases">
        <authorList>
            <person name="Varghese N."/>
            <person name="Submissions S."/>
        </authorList>
    </citation>
    <scope>NUCLEOTIDE SEQUENCE [LARGE SCALE GENOMIC DNA]</scope>
    <source>
        <strain evidence="3">CGMCC 1.9127</strain>
    </source>
</reference>
<dbReference type="OrthoDB" id="203382at135622"/>
<keyword evidence="1" id="KW-1133">Transmembrane helix</keyword>
<name>A0A1H7JPV2_9GAMM</name>
<accession>A0A1H7JPV2</accession>
<feature type="transmembrane region" description="Helical" evidence="1">
    <location>
        <begin position="7"/>
        <end position="26"/>
    </location>
</feature>
<evidence type="ECO:0000313" key="3">
    <source>
        <dbReference type="Proteomes" id="UP000199297"/>
    </source>
</evidence>